<dbReference type="Proteomes" id="UP000748308">
    <property type="component" value="Unassembled WGS sequence"/>
</dbReference>
<evidence type="ECO:0000313" key="2">
    <source>
        <dbReference type="Proteomes" id="UP000748308"/>
    </source>
</evidence>
<dbReference type="InterPro" id="IPR011250">
    <property type="entry name" value="OMP/PagP_B-barrel"/>
</dbReference>
<proteinExistence type="predicted"/>
<comment type="caution">
    <text evidence="1">The sequence shown here is derived from an EMBL/GenBank/DDBJ whole genome shotgun (WGS) entry which is preliminary data.</text>
</comment>
<name>A0A937XC36_UNCEI</name>
<sequence length="293" mass="30073">MGDRGAMRCPGAVRPRGLAATARIGSAAVARIGLAAVARIGLAAAARIMLAASVWLAAAVGGGARAEVTVGARYGWQDADGEIFSGSGSLGTGDMAGLHLDLGLGSRFGIEVAGEYLSDEVVFSRAYFDEIEASGTAAYENVIVYLTARILPLSFPLPALRLYAGAGLHVNYAEVDIEEAAPMPAALRAGAKRAGGAQGLPVDSAGTPGRLEGGRGSGIADELADAVARVAGPRNRGGWHAVAGARLAPRAIPFVFFVEGRYARPFPRDAGEGERPPDLPEHKSIYAGVSIRL</sequence>
<dbReference type="EMBL" id="VGIY01000151">
    <property type="protein sequence ID" value="MBM3317607.1"/>
    <property type="molecule type" value="Genomic_DNA"/>
</dbReference>
<reference evidence="1" key="1">
    <citation type="submission" date="2019-03" db="EMBL/GenBank/DDBJ databases">
        <title>Lake Tanganyika Metagenome-Assembled Genomes (MAGs).</title>
        <authorList>
            <person name="Tran P."/>
        </authorList>
    </citation>
    <scope>NUCLEOTIDE SEQUENCE</scope>
    <source>
        <strain evidence="1">M_DeepCast_400m_m2_100</strain>
    </source>
</reference>
<dbReference type="SUPFAM" id="SSF56925">
    <property type="entry name" value="OMPA-like"/>
    <property type="match status" value="1"/>
</dbReference>
<organism evidence="1 2">
    <name type="scientific">Eiseniibacteriota bacterium</name>
    <dbReference type="NCBI Taxonomy" id="2212470"/>
    <lineage>
        <taxon>Bacteria</taxon>
        <taxon>Candidatus Eiseniibacteriota</taxon>
    </lineage>
</organism>
<gene>
    <name evidence="1" type="ORF">FJY75_07120</name>
</gene>
<dbReference type="AlphaFoldDB" id="A0A937XC36"/>
<evidence type="ECO:0000313" key="1">
    <source>
        <dbReference type="EMBL" id="MBM3317607.1"/>
    </source>
</evidence>
<protein>
    <submittedName>
        <fullName evidence="1">Outer membrane beta-barrel protein</fullName>
    </submittedName>
</protein>
<accession>A0A937XC36</accession>